<feature type="domain" description="BAR" evidence="5">
    <location>
        <begin position="15"/>
        <end position="256"/>
    </location>
</feature>
<feature type="compositionally biased region" description="Basic and acidic residues" evidence="3">
    <location>
        <begin position="850"/>
        <end position="863"/>
    </location>
</feature>
<feature type="region of interest" description="Disordered" evidence="3">
    <location>
        <begin position="721"/>
        <end position="741"/>
    </location>
</feature>
<feature type="non-terminal residue" evidence="6">
    <location>
        <position position="1006"/>
    </location>
</feature>
<gene>
    <name evidence="6" type="ORF">MNOR_LOCUS13559</name>
</gene>
<dbReference type="InterPro" id="IPR008936">
    <property type="entry name" value="Rho_GTPase_activation_prot"/>
</dbReference>
<dbReference type="GO" id="GO:0007165">
    <property type="term" value="P:signal transduction"/>
    <property type="evidence" value="ECO:0007669"/>
    <property type="project" value="InterPro"/>
</dbReference>
<dbReference type="EMBL" id="CAXKWB010007803">
    <property type="protein sequence ID" value="CAL4088461.1"/>
    <property type="molecule type" value="Genomic_DNA"/>
</dbReference>
<dbReference type="InterPro" id="IPR000198">
    <property type="entry name" value="RhoGAP_dom"/>
</dbReference>
<dbReference type="SUPFAM" id="SSF48350">
    <property type="entry name" value="GTPase activation domain, GAP"/>
    <property type="match status" value="1"/>
</dbReference>
<dbReference type="Gene3D" id="1.20.1270.60">
    <property type="entry name" value="Arfaptin homology (AH) domain/BAR domain"/>
    <property type="match status" value="1"/>
</dbReference>
<feature type="region of interest" description="Disordered" evidence="3">
    <location>
        <begin position="837"/>
        <end position="867"/>
    </location>
</feature>
<sequence>MNISRQLKRVKQQADHLFLRSDRCDVVGELRDAEEQAEELRVLCEAYSRGVEKCLHTHQAPEEKKYRKVPEYQMAEILKEALKEGAKDQTISGTVNETTMHTNLLRCVVECVTEVEQAVGMEVIDYEEKVKADVLEPLQNIIKEDITSINKQKKNLKQVGLDVDAARGKYRSAQSNPAQNPKFDQIREELEEAESKLDQARDSYAFDIFSLLAREREVAQHMCGYLELQQRFLQTALDKVNNVLPEMKKQFEDSTASPVFGKPLHEHLSVTHQKIAVPIGICVRRLIEIGLSEEGLFRVAGSASKVKRLRGAFDANLVTDEALALIDEHDREYDVHVVAGALKCYLRELPEPLFTLFLHDQWVEAVRKQDHQERLRAIWCVVTQLPQPNLDNVKYLFKFLQMLSTNSQVNKMTPSNIAIVIAPNLIWAQREKDEQPDMSTMGRNMSLSNDYRSLVDNLVEYCDYFFKEDNFDFGVTPRPSIPSSPSLSHQHASSNGALPVNTAQTNKLNVPPTKTHKRNKSADFDTVRYGTIECESPKQPARRKKVAPQPPQKGSGGGTGSTPFNNFSGLPSTPLHNSQENIMSSSSSPEQTLRSNTPPKDHSRSNTPPAKDGLSTGPTAATRLHHTGSIKRPREGPPKPPGGVAVGGPPPVATTKPPPRPSPPTQVHERLGTPPSEAVTSSNDTSLKPNTQPVPLGFEQLQSSREINSIHDNHIDAIQLRRDTRTGSKENIADTNGGPHAKIGFVVDHSDHNEDNKENSPVNTNFRKSLASVIQQQAAAPPTTLPRLQSSSSDTSVGDMAENSSSTVGGSPRAVSVLPPVPVQRTVVPATRTTVNKEKTEIQSSTSVSEKPEPVPRADKPAVPEKPSIMSRSMGVVEQAKPQISERPVLVTHRNTVSPQLLSQMTSFTAEEPSRLFEGIKNGTPVMDTPNKSNGNSSNEKHSKDSTVEANISEVDISEVDIFNDFEGTIDCNQASPRHRAMLITPPRMATTVMTTMMARRTHKLL</sequence>
<accession>A0AAV2QLX8</accession>
<feature type="region of interest" description="Disordered" evidence="3">
    <location>
        <begin position="477"/>
        <end position="695"/>
    </location>
</feature>
<dbReference type="SMART" id="SM00721">
    <property type="entry name" value="BAR"/>
    <property type="match status" value="1"/>
</dbReference>
<dbReference type="Pfam" id="PF00620">
    <property type="entry name" value="RhoGAP"/>
    <property type="match status" value="1"/>
</dbReference>
<dbReference type="GO" id="GO:0005737">
    <property type="term" value="C:cytoplasm"/>
    <property type="evidence" value="ECO:0007669"/>
    <property type="project" value="InterPro"/>
</dbReference>
<evidence type="ECO:0000259" key="4">
    <source>
        <dbReference type="PROSITE" id="PS50238"/>
    </source>
</evidence>
<feature type="compositionally biased region" description="Pro residues" evidence="3">
    <location>
        <begin position="648"/>
        <end position="664"/>
    </location>
</feature>
<comment type="caution">
    <text evidence="6">The sequence shown here is derived from an EMBL/GenBank/DDBJ whole genome shotgun (WGS) entry which is preliminary data.</text>
</comment>
<keyword evidence="1" id="KW-0343">GTPase activation</keyword>
<keyword evidence="2" id="KW-0597">Phosphoprotein</keyword>
<feature type="region of interest" description="Disordered" evidence="3">
    <location>
        <begin position="773"/>
        <end position="817"/>
    </location>
</feature>
<name>A0AAV2QLX8_MEGNR</name>
<evidence type="ECO:0000313" key="6">
    <source>
        <dbReference type="EMBL" id="CAL4088461.1"/>
    </source>
</evidence>
<evidence type="ECO:0000313" key="7">
    <source>
        <dbReference type="Proteomes" id="UP001497623"/>
    </source>
</evidence>
<evidence type="ECO:0000256" key="3">
    <source>
        <dbReference type="SAM" id="MobiDB-lite"/>
    </source>
</evidence>
<dbReference type="SUPFAM" id="SSF103657">
    <property type="entry name" value="BAR/IMD domain-like"/>
    <property type="match status" value="1"/>
</dbReference>
<dbReference type="GO" id="GO:0035020">
    <property type="term" value="P:regulation of Rac protein signal transduction"/>
    <property type="evidence" value="ECO:0007669"/>
    <property type="project" value="TreeGrafter"/>
</dbReference>
<feature type="compositionally biased region" description="Low complexity" evidence="3">
    <location>
        <begin position="477"/>
        <end position="494"/>
    </location>
</feature>
<dbReference type="SMART" id="SM00324">
    <property type="entry name" value="RhoGAP"/>
    <property type="match status" value="1"/>
</dbReference>
<evidence type="ECO:0000256" key="1">
    <source>
        <dbReference type="ARBA" id="ARBA00022468"/>
    </source>
</evidence>
<feature type="compositionally biased region" description="Polar residues" evidence="3">
    <location>
        <begin position="786"/>
        <end position="809"/>
    </location>
</feature>
<protein>
    <submittedName>
        <fullName evidence="6">Uncharacterized protein</fullName>
    </submittedName>
</protein>
<feature type="region of interest" description="Disordered" evidence="3">
    <location>
        <begin position="920"/>
        <end position="948"/>
    </location>
</feature>
<feature type="compositionally biased region" description="Polar residues" evidence="3">
    <location>
        <begin position="678"/>
        <end position="693"/>
    </location>
</feature>
<dbReference type="Gene3D" id="1.10.555.10">
    <property type="entry name" value="Rho GTPase activation protein"/>
    <property type="match status" value="1"/>
</dbReference>
<reference evidence="6 7" key="1">
    <citation type="submission" date="2024-05" db="EMBL/GenBank/DDBJ databases">
        <authorList>
            <person name="Wallberg A."/>
        </authorList>
    </citation>
    <scope>NUCLEOTIDE SEQUENCE [LARGE SCALE GENOMIC DNA]</scope>
</reference>
<dbReference type="GO" id="GO:0032956">
    <property type="term" value="P:regulation of actin cytoskeleton organization"/>
    <property type="evidence" value="ECO:0007669"/>
    <property type="project" value="TreeGrafter"/>
</dbReference>
<dbReference type="InterPro" id="IPR004148">
    <property type="entry name" value="BAR_dom"/>
</dbReference>
<organism evidence="6 7">
    <name type="scientific">Meganyctiphanes norvegica</name>
    <name type="common">Northern krill</name>
    <name type="synonym">Thysanopoda norvegica</name>
    <dbReference type="NCBI Taxonomy" id="48144"/>
    <lineage>
        <taxon>Eukaryota</taxon>
        <taxon>Metazoa</taxon>
        <taxon>Ecdysozoa</taxon>
        <taxon>Arthropoda</taxon>
        <taxon>Crustacea</taxon>
        <taxon>Multicrustacea</taxon>
        <taxon>Malacostraca</taxon>
        <taxon>Eumalacostraca</taxon>
        <taxon>Eucarida</taxon>
        <taxon>Euphausiacea</taxon>
        <taxon>Euphausiidae</taxon>
        <taxon>Meganyctiphanes</taxon>
    </lineage>
</organism>
<feature type="domain" description="Rho-GAP" evidence="4">
    <location>
        <begin position="262"/>
        <end position="466"/>
    </location>
</feature>
<dbReference type="InterPro" id="IPR047165">
    <property type="entry name" value="RHG17/44/SH3BP1-like"/>
</dbReference>
<dbReference type="GO" id="GO:0005096">
    <property type="term" value="F:GTPase activator activity"/>
    <property type="evidence" value="ECO:0007669"/>
    <property type="project" value="UniProtKB-KW"/>
</dbReference>
<proteinExistence type="predicted"/>
<dbReference type="PROSITE" id="PS50238">
    <property type="entry name" value="RHOGAP"/>
    <property type="match status" value="1"/>
</dbReference>
<dbReference type="FunFam" id="1.10.555.10:FF:000001">
    <property type="entry name" value="Rho GTPase activating protein 44"/>
    <property type="match status" value="1"/>
</dbReference>
<keyword evidence="7" id="KW-1185">Reference proteome</keyword>
<dbReference type="InterPro" id="IPR027267">
    <property type="entry name" value="AH/BAR_dom_sf"/>
</dbReference>
<feature type="compositionally biased region" description="Basic and acidic residues" evidence="3">
    <location>
        <begin position="721"/>
        <end position="732"/>
    </location>
</feature>
<evidence type="ECO:0000259" key="5">
    <source>
        <dbReference type="PROSITE" id="PS51021"/>
    </source>
</evidence>
<evidence type="ECO:0000256" key="2">
    <source>
        <dbReference type="ARBA" id="ARBA00022553"/>
    </source>
</evidence>
<dbReference type="PANTHER" id="PTHR14130">
    <property type="entry name" value="3BP-1 RELATED RHOGAP"/>
    <property type="match status" value="1"/>
</dbReference>
<dbReference type="PANTHER" id="PTHR14130:SF14">
    <property type="entry name" value="RHO GTPASE-ACTIVATING PROTEIN 92B"/>
    <property type="match status" value="1"/>
</dbReference>
<dbReference type="PROSITE" id="PS51021">
    <property type="entry name" value="BAR"/>
    <property type="match status" value="1"/>
</dbReference>
<feature type="compositionally biased region" description="Polar residues" evidence="3">
    <location>
        <begin position="561"/>
        <end position="598"/>
    </location>
</feature>
<dbReference type="Proteomes" id="UP001497623">
    <property type="component" value="Unassembled WGS sequence"/>
</dbReference>
<dbReference type="AlphaFoldDB" id="A0AAV2QLX8"/>
<dbReference type="Pfam" id="PF03114">
    <property type="entry name" value="BAR"/>
    <property type="match status" value="1"/>
</dbReference>